<protein>
    <submittedName>
        <fullName evidence="1">Uncharacterized protein</fullName>
    </submittedName>
</protein>
<comment type="caution">
    <text evidence="1">The sequence shown here is derived from an EMBL/GenBank/DDBJ whole genome shotgun (WGS) entry which is preliminary data.</text>
</comment>
<reference evidence="1 2" key="1">
    <citation type="submission" date="2013-02" db="EMBL/GenBank/DDBJ databases">
        <title>A novel strain isolated from Lonar lake, Maharashtra, India.</title>
        <authorList>
            <person name="Singh A."/>
        </authorList>
    </citation>
    <scope>NUCLEOTIDE SEQUENCE [LARGE SCALE GENOMIC DNA]</scope>
    <source>
        <strain evidence="1 2">AK24</strain>
    </source>
</reference>
<organism evidence="1 2">
    <name type="scientific">Lunatimonas lonarensis</name>
    <dbReference type="NCBI Taxonomy" id="1232681"/>
    <lineage>
        <taxon>Bacteria</taxon>
        <taxon>Pseudomonadati</taxon>
        <taxon>Bacteroidota</taxon>
        <taxon>Cytophagia</taxon>
        <taxon>Cytophagales</taxon>
        <taxon>Cyclobacteriaceae</taxon>
    </lineage>
</organism>
<sequence>MLLAFGTGHGVRPPLMVYAGRASLWWWSNVTFPKIDSGFRVEHS</sequence>
<evidence type="ECO:0000313" key="2">
    <source>
        <dbReference type="Proteomes" id="UP000013909"/>
    </source>
</evidence>
<accession>R7ZZ29</accession>
<keyword evidence="2" id="KW-1185">Reference proteome</keyword>
<dbReference type="EMBL" id="AQHR01000007">
    <property type="protein sequence ID" value="EON79357.1"/>
    <property type="molecule type" value="Genomic_DNA"/>
</dbReference>
<name>R7ZZ29_9BACT</name>
<proteinExistence type="predicted"/>
<dbReference type="STRING" id="1232681.ADIS_0159"/>
<evidence type="ECO:0000313" key="1">
    <source>
        <dbReference type="EMBL" id="EON79357.1"/>
    </source>
</evidence>
<gene>
    <name evidence="1" type="ORF">ADIS_0159</name>
</gene>
<dbReference type="Proteomes" id="UP000013909">
    <property type="component" value="Unassembled WGS sequence"/>
</dbReference>
<dbReference type="AlphaFoldDB" id="R7ZZ29"/>